<protein>
    <submittedName>
        <fullName evidence="1">Uncharacterized protein</fullName>
    </submittedName>
</protein>
<reference evidence="1 2" key="1">
    <citation type="journal article" date="2021" name="Hortic Res">
        <title>High-quality reference genome and annotation aids understanding of berry development for evergreen blueberry (Vaccinium darrowii).</title>
        <authorList>
            <person name="Yu J."/>
            <person name="Hulse-Kemp A.M."/>
            <person name="Babiker E."/>
            <person name="Staton M."/>
        </authorList>
    </citation>
    <scope>NUCLEOTIDE SEQUENCE [LARGE SCALE GENOMIC DNA]</scope>
    <source>
        <strain evidence="2">cv. NJ 8807/NJ 8810</strain>
        <tissue evidence="1">Young leaf</tissue>
    </source>
</reference>
<comment type="caution">
    <text evidence="1">The sequence shown here is derived from an EMBL/GenBank/DDBJ whole genome shotgun (WGS) entry which is preliminary data.</text>
</comment>
<accession>A0ACB7ZDM0</accession>
<keyword evidence="2" id="KW-1185">Reference proteome</keyword>
<evidence type="ECO:0000313" key="1">
    <source>
        <dbReference type="EMBL" id="KAH7864069.1"/>
    </source>
</evidence>
<proteinExistence type="predicted"/>
<gene>
    <name evidence="1" type="ORF">Vadar_025341</name>
</gene>
<sequence>MAVGLRLWLCLWFGFAMICYARNTISFSGEEAAVLLKTMEGRSLQVSLNDYREASANNGHDPRIRVGGNNGGQRSRDNP</sequence>
<dbReference type="Proteomes" id="UP000828048">
    <property type="component" value="Chromosome 12"/>
</dbReference>
<evidence type="ECO:0000313" key="2">
    <source>
        <dbReference type="Proteomes" id="UP000828048"/>
    </source>
</evidence>
<organism evidence="1 2">
    <name type="scientific">Vaccinium darrowii</name>
    <dbReference type="NCBI Taxonomy" id="229202"/>
    <lineage>
        <taxon>Eukaryota</taxon>
        <taxon>Viridiplantae</taxon>
        <taxon>Streptophyta</taxon>
        <taxon>Embryophyta</taxon>
        <taxon>Tracheophyta</taxon>
        <taxon>Spermatophyta</taxon>
        <taxon>Magnoliopsida</taxon>
        <taxon>eudicotyledons</taxon>
        <taxon>Gunneridae</taxon>
        <taxon>Pentapetalae</taxon>
        <taxon>asterids</taxon>
        <taxon>Ericales</taxon>
        <taxon>Ericaceae</taxon>
        <taxon>Vaccinioideae</taxon>
        <taxon>Vaccinieae</taxon>
        <taxon>Vaccinium</taxon>
    </lineage>
</organism>
<name>A0ACB7ZDM0_9ERIC</name>
<dbReference type="EMBL" id="CM037162">
    <property type="protein sequence ID" value="KAH7864069.1"/>
    <property type="molecule type" value="Genomic_DNA"/>
</dbReference>